<dbReference type="OrthoDB" id="3101400at2759"/>
<reference evidence="2 3" key="1">
    <citation type="submission" date="2014-04" db="EMBL/GenBank/DDBJ databases">
        <authorList>
            <consortium name="DOE Joint Genome Institute"/>
            <person name="Kuo A."/>
            <person name="Kohler A."/>
            <person name="Nagy L.G."/>
            <person name="Floudas D."/>
            <person name="Copeland A."/>
            <person name="Barry K.W."/>
            <person name="Cichocki N."/>
            <person name="Veneault-Fourrey C."/>
            <person name="LaButti K."/>
            <person name="Lindquist E.A."/>
            <person name="Lipzen A."/>
            <person name="Lundell T."/>
            <person name="Morin E."/>
            <person name="Murat C."/>
            <person name="Sun H."/>
            <person name="Tunlid A."/>
            <person name="Henrissat B."/>
            <person name="Grigoriev I.V."/>
            <person name="Hibbett D.S."/>
            <person name="Martin F."/>
            <person name="Nordberg H.P."/>
            <person name="Cantor M.N."/>
            <person name="Hua S.X."/>
        </authorList>
    </citation>
    <scope>NUCLEOTIDE SEQUENCE [LARGE SCALE GENOMIC DNA]</scope>
    <source>
        <strain evidence="2 3">LaAM-08-1</strain>
    </source>
</reference>
<keyword evidence="3" id="KW-1185">Reference proteome</keyword>
<name>A0A0C9WUQ6_9AGAR</name>
<dbReference type="AlphaFoldDB" id="A0A0C9WUQ6"/>
<gene>
    <name evidence="2" type="ORF">K443DRAFT_637407</name>
</gene>
<dbReference type="Proteomes" id="UP000054477">
    <property type="component" value="Unassembled WGS sequence"/>
</dbReference>
<sequence length="77" mass="8939">MHYQIYRFTGYLLVHLMVPDFLGAKIYPDHNSIQTRQHFSMPAAQEKKQKPRGGHRPYAPCAPFFSNNLSPMDVDTM</sequence>
<protein>
    <submittedName>
        <fullName evidence="2">Uncharacterized protein</fullName>
    </submittedName>
</protein>
<proteinExistence type="predicted"/>
<dbReference type="HOGENOM" id="CLU_198489_0_0_1"/>
<evidence type="ECO:0000313" key="2">
    <source>
        <dbReference type="EMBL" id="KIJ96020.1"/>
    </source>
</evidence>
<reference evidence="3" key="2">
    <citation type="submission" date="2015-01" db="EMBL/GenBank/DDBJ databases">
        <title>Evolutionary Origins and Diversification of the Mycorrhizal Mutualists.</title>
        <authorList>
            <consortium name="DOE Joint Genome Institute"/>
            <consortium name="Mycorrhizal Genomics Consortium"/>
            <person name="Kohler A."/>
            <person name="Kuo A."/>
            <person name="Nagy L.G."/>
            <person name="Floudas D."/>
            <person name="Copeland A."/>
            <person name="Barry K.W."/>
            <person name="Cichocki N."/>
            <person name="Veneault-Fourrey C."/>
            <person name="LaButti K."/>
            <person name="Lindquist E.A."/>
            <person name="Lipzen A."/>
            <person name="Lundell T."/>
            <person name="Morin E."/>
            <person name="Murat C."/>
            <person name="Riley R."/>
            <person name="Ohm R."/>
            <person name="Sun H."/>
            <person name="Tunlid A."/>
            <person name="Henrissat B."/>
            <person name="Grigoriev I.V."/>
            <person name="Hibbett D.S."/>
            <person name="Martin F."/>
        </authorList>
    </citation>
    <scope>NUCLEOTIDE SEQUENCE [LARGE SCALE GENOMIC DNA]</scope>
    <source>
        <strain evidence="3">LaAM-08-1</strain>
    </source>
</reference>
<evidence type="ECO:0000313" key="3">
    <source>
        <dbReference type="Proteomes" id="UP000054477"/>
    </source>
</evidence>
<evidence type="ECO:0000256" key="1">
    <source>
        <dbReference type="SAM" id="MobiDB-lite"/>
    </source>
</evidence>
<organism evidence="2 3">
    <name type="scientific">Laccaria amethystina LaAM-08-1</name>
    <dbReference type="NCBI Taxonomy" id="1095629"/>
    <lineage>
        <taxon>Eukaryota</taxon>
        <taxon>Fungi</taxon>
        <taxon>Dikarya</taxon>
        <taxon>Basidiomycota</taxon>
        <taxon>Agaricomycotina</taxon>
        <taxon>Agaricomycetes</taxon>
        <taxon>Agaricomycetidae</taxon>
        <taxon>Agaricales</taxon>
        <taxon>Agaricineae</taxon>
        <taxon>Hydnangiaceae</taxon>
        <taxon>Laccaria</taxon>
    </lineage>
</organism>
<feature type="region of interest" description="Disordered" evidence="1">
    <location>
        <begin position="37"/>
        <end position="62"/>
    </location>
</feature>
<accession>A0A0C9WUQ6</accession>
<dbReference type="EMBL" id="KN838735">
    <property type="protein sequence ID" value="KIJ96020.1"/>
    <property type="molecule type" value="Genomic_DNA"/>
</dbReference>